<keyword evidence="2" id="KW-1185">Reference proteome</keyword>
<protein>
    <submittedName>
        <fullName evidence="1">CB070 protein</fullName>
    </submittedName>
</protein>
<dbReference type="InterPro" id="IPR052329">
    <property type="entry name" value="CIMIP2C"/>
</dbReference>
<comment type="caution">
    <text evidence="1">The sequence shown here is derived from an EMBL/GenBank/DDBJ whole genome shotgun (WGS) entry which is preliminary data.</text>
</comment>
<proteinExistence type="predicted"/>
<reference evidence="1 2" key="1">
    <citation type="submission" date="2019-09" db="EMBL/GenBank/DDBJ databases">
        <title>Bird 10,000 Genomes (B10K) Project - Family phase.</title>
        <authorList>
            <person name="Zhang G."/>
        </authorList>
    </citation>
    <scope>NUCLEOTIDE SEQUENCE [LARGE SCALE GENOMIC DNA]</scope>
    <source>
        <strain evidence="1">B10K-CU-031-03</strain>
        <tissue evidence="1">Muscle</tissue>
    </source>
</reference>
<evidence type="ECO:0000313" key="1">
    <source>
        <dbReference type="EMBL" id="NXE85062.1"/>
    </source>
</evidence>
<dbReference type="PANTHER" id="PTHR34924:SF1">
    <property type="entry name" value="PROTEIN FAM166C"/>
    <property type="match status" value="1"/>
</dbReference>
<dbReference type="AlphaFoldDB" id="A0A7K8Q1M4"/>
<feature type="non-terminal residue" evidence="1">
    <location>
        <position position="129"/>
    </location>
</feature>
<feature type="non-terminal residue" evidence="1">
    <location>
        <position position="1"/>
    </location>
</feature>
<evidence type="ECO:0000313" key="2">
    <source>
        <dbReference type="Proteomes" id="UP000525205"/>
    </source>
</evidence>
<dbReference type="EMBL" id="VWPP01001207">
    <property type="protein sequence ID" value="NXE85062.1"/>
    <property type="molecule type" value="Genomic_DNA"/>
</dbReference>
<accession>A0A7K8Q1M4</accession>
<organism evidence="1 2">
    <name type="scientific">Cochlearius cochlearius</name>
    <name type="common">Boat-billed heron</name>
    <dbReference type="NCBI Taxonomy" id="110676"/>
    <lineage>
        <taxon>Eukaryota</taxon>
        <taxon>Metazoa</taxon>
        <taxon>Chordata</taxon>
        <taxon>Craniata</taxon>
        <taxon>Vertebrata</taxon>
        <taxon>Euteleostomi</taxon>
        <taxon>Archelosauria</taxon>
        <taxon>Archosauria</taxon>
        <taxon>Dinosauria</taxon>
        <taxon>Saurischia</taxon>
        <taxon>Theropoda</taxon>
        <taxon>Coelurosauria</taxon>
        <taxon>Aves</taxon>
        <taxon>Neognathae</taxon>
        <taxon>Neoaves</taxon>
        <taxon>Aequornithes</taxon>
        <taxon>Pelecaniformes</taxon>
        <taxon>Ardeidae</taxon>
        <taxon>Cochlearius</taxon>
    </lineage>
</organism>
<dbReference type="PANTHER" id="PTHR34924">
    <property type="entry name" value="UPF0573 PROTEIN C2ORF70"/>
    <property type="match status" value="1"/>
</dbReference>
<dbReference type="Proteomes" id="UP000525205">
    <property type="component" value="Unassembled WGS sequence"/>
</dbReference>
<sequence length="129" mass="15068">RCPRCPQPVTACRAEGQGPCPRVPLRTRFNLDGGRSQELSRFYQLTQQHREFYGDKSGMLYVHPYFVLPSKEKERYPHPLDLPPLSAKTRWHLLRVSPTSLRSYQTFPSGKRVTSQERGIRDSFFPYRA</sequence>
<name>A0A7K8Q1M4_COCCO</name>
<gene>
    <name evidence="1" type="primary">Cb070</name>
    <name evidence="1" type="ORF">COCCOC_R05796</name>
</gene>